<comment type="subcellular location">
    <subcellularLocation>
        <location evidence="1">Membrane</location>
        <topology evidence="1">Multi-pass membrane protein</topology>
    </subcellularLocation>
</comment>
<evidence type="ECO:0000256" key="1">
    <source>
        <dbReference type="ARBA" id="ARBA00004141"/>
    </source>
</evidence>
<evidence type="ECO:0000313" key="11">
    <source>
        <dbReference type="Proteomes" id="UP001159405"/>
    </source>
</evidence>
<sequence>MMMAESGIELRLTEIEDFEESLRDVLKQEDFTKINEKIRAKALTQCKKNCLFMSMEVSYELRRLASRKLPNVDDVANMASSVEEFTNRLIDPLKSDINLGLRARFESCFDDVMENAIAFEQKKFFIHPVIDNMKNNRWYGDIGKIWTYSYFTVARWIWIFLDVWCLFDLVLFPVVFTVLFIVHIARGRSSHLAARCAIHLYPNYRDYFTTPYFIFIRDTLSYLALLGLHFAVCLRPSSIEMTGLEWAIMVFFMGRTLLEIQQLRAIYIDMKRFQSASLNHMLFDLNICRSRYQTKQISLFVLLPMRAQPKKTNRSHQKQITHNKNSLIYFSFNPHNRSSWNCLDLVALIVYSCAFFLKIAVWSSSTTTGVNNRPLIVSGYLYGLNTMILTFRVFGQVMETVKGLGTIQIALFSIISDVATIFWQFAAAILAFSFAITKVYMTEISFIPTRFNGTDPVWKTSGQSCWWLTAKHLFWSLLGMAEVDSLNSVDEATVTLYKVLYAIYLVVAGVLLMNMMIALLSNTYQRVEENSLKEWSFKKAITVQIYTYLHPVPVPLNIISCIVMGVVCLCKKRIGRCPCAPECRGFLTPAVDQPRDRLDVIVEDLQNTYFTTYGDAFPGTEERKLEKPLDEAEGNGEITDQIANQALASKTSRAGNGDVPVQQDLDSGDVVLSETISKTTSAADASGSDKEAIHSELDDALASFRRLRNNFLVNFRNFEDLFHDRQRELAKLASKSSKHESEVILRNLDKQELACSNIVKKMKQDLDKLGEISNEKSNVHGLLEKQVKGEEIFKS</sequence>
<dbReference type="PANTHER" id="PTHR10117:SF54">
    <property type="entry name" value="TRANSIENT RECEPTOR POTENTIAL-GAMMA PROTEIN"/>
    <property type="match status" value="1"/>
</dbReference>
<dbReference type="InterPro" id="IPR005821">
    <property type="entry name" value="Ion_trans_dom"/>
</dbReference>
<feature type="domain" description="Ion transport" evidence="9">
    <location>
        <begin position="337"/>
        <end position="530"/>
    </location>
</feature>
<feature type="transmembrane region" description="Helical" evidence="8">
    <location>
        <begin position="545"/>
        <end position="567"/>
    </location>
</feature>
<proteinExistence type="predicted"/>
<reference evidence="10 11" key="1">
    <citation type="submission" date="2022-05" db="EMBL/GenBank/DDBJ databases">
        <authorList>
            <consortium name="Genoscope - CEA"/>
            <person name="William W."/>
        </authorList>
    </citation>
    <scope>NUCLEOTIDE SEQUENCE [LARGE SCALE GENOMIC DNA]</scope>
</reference>
<keyword evidence="11" id="KW-1185">Reference proteome</keyword>
<protein>
    <recommendedName>
        <fullName evidence="9">Ion transport domain-containing protein</fullName>
    </recommendedName>
</protein>
<dbReference type="InterPro" id="IPR002153">
    <property type="entry name" value="TRPC_channel"/>
</dbReference>
<organism evidence="10 11">
    <name type="scientific">Porites lobata</name>
    <dbReference type="NCBI Taxonomy" id="104759"/>
    <lineage>
        <taxon>Eukaryota</taxon>
        <taxon>Metazoa</taxon>
        <taxon>Cnidaria</taxon>
        <taxon>Anthozoa</taxon>
        <taxon>Hexacorallia</taxon>
        <taxon>Scleractinia</taxon>
        <taxon>Fungiina</taxon>
        <taxon>Poritidae</taxon>
        <taxon>Porites</taxon>
    </lineage>
</organism>
<keyword evidence="2" id="KW-0813">Transport</keyword>
<evidence type="ECO:0000256" key="8">
    <source>
        <dbReference type="SAM" id="Phobius"/>
    </source>
</evidence>
<dbReference type="EMBL" id="CALNXK010000081">
    <property type="protein sequence ID" value="CAH3147548.1"/>
    <property type="molecule type" value="Genomic_DNA"/>
</dbReference>
<gene>
    <name evidence="10" type="ORF">PLOB_00046148</name>
</gene>
<feature type="transmembrane region" description="Helical" evidence="8">
    <location>
        <begin position="501"/>
        <end position="524"/>
    </location>
</feature>
<feature type="transmembrane region" description="Helical" evidence="8">
    <location>
        <begin position="375"/>
        <end position="395"/>
    </location>
</feature>
<evidence type="ECO:0000256" key="6">
    <source>
        <dbReference type="ARBA" id="ARBA00023136"/>
    </source>
</evidence>
<evidence type="ECO:0000256" key="3">
    <source>
        <dbReference type="ARBA" id="ARBA00022692"/>
    </source>
</evidence>
<keyword evidence="4 8" id="KW-1133">Transmembrane helix</keyword>
<accession>A0ABN8PNI8</accession>
<feature type="transmembrane region" description="Helical" evidence="8">
    <location>
        <begin position="342"/>
        <end position="363"/>
    </location>
</feature>
<keyword evidence="7" id="KW-0407">Ion channel</keyword>
<dbReference type="Proteomes" id="UP001159405">
    <property type="component" value="Unassembled WGS sequence"/>
</dbReference>
<dbReference type="PANTHER" id="PTHR10117">
    <property type="entry name" value="TRANSIENT RECEPTOR POTENTIAL CHANNEL"/>
    <property type="match status" value="1"/>
</dbReference>
<keyword evidence="6 8" id="KW-0472">Membrane</keyword>
<dbReference type="Pfam" id="PF00520">
    <property type="entry name" value="Ion_trans"/>
    <property type="match status" value="1"/>
</dbReference>
<feature type="transmembrane region" description="Helical" evidence="8">
    <location>
        <begin position="407"/>
        <end position="436"/>
    </location>
</feature>
<name>A0ABN8PNI8_9CNID</name>
<evidence type="ECO:0000256" key="5">
    <source>
        <dbReference type="ARBA" id="ARBA00023065"/>
    </source>
</evidence>
<evidence type="ECO:0000313" key="10">
    <source>
        <dbReference type="EMBL" id="CAH3147548.1"/>
    </source>
</evidence>
<feature type="transmembrane region" description="Helical" evidence="8">
    <location>
        <begin position="156"/>
        <end position="182"/>
    </location>
</feature>
<evidence type="ECO:0000256" key="4">
    <source>
        <dbReference type="ARBA" id="ARBA00022989"/>
    </source>
</evidence>
<comment type="caution">
    <text evidence="10">The sequence shown here is derived from an EMBL/GenBank/DDBJ whole genome shotgun (WGS) entry which is preliminary data.</text>
</comment>
<keyword evidence="5" id="KW-0406">Ion transport</keyword>
<evidence type="ECO:0000256" key="7">
    <source>
        <dbReference type="ARBA" id="ARBA00023303"/>
    </source>
</evidence>
<keyword evidence="3 8" id="KW-0812">Transmembrane</keyword>
<evidence type="ECO:0000256" key="2">
    <source>
        <dbReference type="ARBA" id="ARBA00022448"/>
    </source>
</evidence>
<evidence type="ECO:0000259" key="9">
    <source>
        <dbReference type="Pfam" id="PF00520"/>
    </source>
</evidence>
<dbReference type="PRINTS" id="PR01097">
    <property type="entry name" value="TRNSRECEPTRP"/>
</dbReference>